<feature type="transmembrane region" description="Helical" evidence="2">
    <location>
        <begin position="99"/>
        <end position="124"/>
    </location>
</feature>
<sequence length="575" mass="64414">MPSEIVHEKEKLRQRCIFFFAAVFSTSTVVHGTFSILSHLQFEEGYGTTPFAMFYATSLAFTAFVPVLQKCVSALVISIAGQLCYGLILNAYFDDRNFALSATVSLALGDALFGSTVLVLKGIFARKWAKIANVPVDETRRYFTGLLFVAHQLGMLTGNALSLGILFIDHATSSNMGNFPPTNQAFCSVKDHHQHHIVTDDSVYQYTPYISATQTLLSLTFVVIFSCAFMSLLYAGVVATRFNEVDDLGQVEDKNPFSGEESIPLRIMAPGNNIVEEMNPTTYHETAPDNQYTAGLPSRSQNKDLSRSMASAVPFVEETSPVLSNEHRLRLQEPPFYIRIKNLYKTMVRLTFTRRHLLVMPLPIYTGMLIAFVLSELPQSFACFLGLHQVVLGLVLCCLAGSIFSFGIVIAPGRHDRNVCIALALLLDLPIYYFCFHWHTVEDNPSLIFVLFPVIGACAGIWKVISNDIYAHHFKGEEKIAHTMWNFWKLAGMCIQFSINIPLSMNDKALVRLTVLLVAIVFYAISFSCYGNRRDQRPRGDGQIFSEQRSTHTQQVEGVATSWIYNHNAFCRAQF</sequence>
<keyword evidence="2" id="KW-0472">Membrane</keyword>
<comment type="similarity">
    <text evidence="1">Belongs to the unc-93 family.</text>
</comment>
<keyword evidence="2" id="KW-0812">Transmembrane</keyword>
<gene>
    <name evidence="3" type="ORF">CVLEPA_LOCUS11513</name>
</gene>
<feature type="transmembrane region" description="Helical" evidence="2">
    <location>
        <begin position="49"/>
        <end position="68"/>
    </location>
</feature>
<organism evidence="3 4">
    <name type="scientific">Clavelina lepadiformis</name>
    <name type="common">Light-bulb sea squirt</name>
    <name type="synonym">Ascidia lepadiformis</name>
    <dbReference type="NCBI Taxonomy" id="159417"/>
    <lineage>
        <taxon>Eukaryota</taxon>
        <taxon>Metazoa</taxon>
        <taxon>Chordata</taxon>
        <taxon>Tunicata</taxon>
        <taxon>Ascidiacea</taxon>
        <taxon>Aplousobranchia</taxon>
        <taxon>Clavelinidae</taxon>
        <taxon>Clavelina</taxon>
    </lineage>
</organism>
<dbReference type="EMBL" id="CAWYQH010000079">
    <property type="protein sequence ID" value="CAK8681297.1"/>
    <property type="molecule type" value="Genomic_DNA"/>
</dbReference>
<dbReference type="Proteomes" id="UP001642483">
    <property type="component" value="Unassembled WGS sequence"/>
</dbReference>
<evidence type="ECO:0000313" key="4">
    <source>
        <dbReference type="Proteomes" id="UP001642483"/>
    </source>
</evidence>
<evidence type="ECO:0000256" key="2">
    <source>
        <dbReference type="SAM" id="Phobius"/>
    </source>
</evidence>
<dbReference type="PANTHER" id="PTHR19444:SF13">
    <property type="entry name" value="PROTEIN UNC-93 HOMOLOG A"/>
    <property type="match status" value="1"/>
</dbReference>
<feature type="transmembrane region" description="Helical" evidence="2">
    <location>
        <begin position="216"/>
        <end position="235"/>
    </location>
</feature>
<feature type="transmembrane region" description="Helical" evidence="2">
    <location>
        <begin position="509"/>
        <end position="530"/>
    </location>
</feature>
<feature type="transmembrane region" description="Helical" evidence="2">
    <location>
        <begin position="446"/>
        <end position="465"/>
    </location>
</feature>
<feature type="transmembrane region" description="Helical" evidence="2">
    <location>
        <begin position="16"/>
        <end position="37"/>
    </location>
</feature>
<comment type="caution">
    <text evidence="3">The sequence shown here is derived from an EMBL/GenBank/DDBJ whole genome shotgun (WGS) entry which is preliminary data.</text>
</comment>
<dbReference type="InterPro" id="IPR051951">
    <property type="entry name" value="UNC-93_regulatory"/>
</dbReference>
<keyword evidence="4" id="KW-1185">Reference proteome</keyword>
<dbReference type="PANTHER" id="PTHR19444">
    <property type="entry name" value="UNC-93 RELATED"/>
    <property type="match status" value="1"/>
</dbReference>
<reference evidence="3 4" key="1">
    <citation type="submission" date="2024-02" db="EMBL/GenBank/DDBJ databases">
        <authorList>
            <person name="Daric V."/>
            <person name="Darras S."/>
        </authorList>
    </citation>
    <scope>NUCLEOTIDE SEQUENCE [LARGE SCALE GENOMIC DNA]</scope>
</reference>
<feature type="transmembrane region" description="Helical" evidence="2">
    <location>
        <begin position="357"/>
        <end position="375"/>
    </location>
</feature>
<evidence type="ECO:0000313" key="3">
    <source>
        <dbReference type="EMBL" id="CAK8681297.1"/>
    </source>
</evidence>
<feature type="transmembrane region" description="Helical" evidence="2">
    <location>
        <begin position="387"/>
        <end position="411"/>
    </location>
</feature>
<evidence type="ECO:0000256" key="1">
    <source>
        <dbReference type="ARBA" id="ARBA00009172"/>
    </source>
</evidence>
<feature type="transmembrane region" description="Helical" evidence="2">
    <location>
        <begin position="75"/>
        <end position="93"/>
    </location>
</feature>
<feature type="transmembrane region" description="Helical" evidence="2">
    <location>
        <begin position="486"/>
        <end position="503"/>
    </location>
</feature>
<feature type="transmembrane region" description="Helical" evidence="2">
    <location>
        <begin position="145"/>
        <end position="168"/>
    </location>
</feature>
<protein>
    <submittedName>
        <fullName evidence="3">Uncharacterized protein</fullName>
    </submittedName>
</protein>
<feature type="transmembrane region" description="Helical" evidence="2">
    <location>
        <begin position="418"/>
        <end position="440"/>
    </location>
</feature>
<name>A0ABP0FNT1_CLALP</name>
<proteinExistence type="inferred from homology"/>
<keyword evidence="2" id="KW-1133">Transmembrane helix</keyword>
<accession>A0ABP0FNT1</accession>